<evidence type="ECO:0000256" key="2">
    <source>
        <dbReference type="ARBA" id="ARBA00023015"/>
    </source>
</evidence>
<keyword evidence="9" id="KW-1185">Reference proteome</keyword>
<dbReference type="Proteomes" id="UP001165079">
    <property type="component" value="Unassembled WGS sequence"/>
</dbReference>
<dbReference type="Gene3D" id="1.10.1740.10">
    <property type="match status" value="1"/>
</dbReference>
<accession>A0A9W6SIL7</accession>
<name>A0A9W6SIL7_9ACTN</name>
<dbReference type="GO" id="GO:0016987">
    <property type="term" value="F:sigma factor activity"/>
    <property type="evidence" value="ECO:0007669"/>
    <property type="project" value="UniProtKB-KW"/>
</dbReference>
<evidence type="ECO:0000259" key="5">
    <source>
        <dbReference type="Pfam" id="PF04542"/>
    </source>
</evidence>
<feature type="domain" description="DUF6596" evidence="7">
    <location>
        <begin position="167"/>
        <end position="264"/>
    </location>
</feature>
<protein>
    <submittedName>
        <fullName evidence="8">RNA polymerase sigma24 factor</fullName>
    </submittedName>
</protein>
<sequence length="413" mass="44069">MNVEVGVNYEAGVSRELVPGVLGALVRRYGHFAEAEDAVQEALLAASRLAAPPEDPRSWLIRVASRRLVDILRADAARREREAVYTRLPAGSVTTSRDESLDLMFLCCHPALTRPAQVALTLRAVGGLTTAEIARCHFVPEATIRQRITRAKAAVKAAGLGARGDADAVREVLYLIFNEGYLSGGGELARVDLTAEAIRLTRMLLAALPADAETAGLLALMLLTDARRPARVDAEGLPVPMEEQDRARWDAGMIAEGTALIDAAITASPPFLHTRLPGPYRLQAAIAALHAAAPTSAATDWRQIAALYRLLEVRTGNPVVTLNRAVAVGHAHGPDAGLALLDGLVLDGLPFQGHPFQGHRLAAVRAHLLELKGDPAAGESYREAARLTTSEPERRFLLGRARNLAGTEPGGTD</sequence>
<dbReference type="PANTHER" id="PTHR47756">
    <property type="entry name" value="BLL6612 PROTEIN-RELATED"/>
    <property type="match status" value="1"/>
</dbReference>
<dbReference type="InterPro" id="IPR013249">
    <property type="entry name" value="RNA_pol_sigma70_r4_t2"/>
</dbReference>
<dbReference type="GO" id="GO:0003677">
    <property type="term" value="F:DNA binding"/>
    <property type="evidence" value="ECO:0007669"/>
    <property type="project" value="InterPro"/>
</dbReference>
<evidence type="ECO:0000256" key="1">
    <source>
        <dbReference type="ARBA" id="ARBA00010641"/>
    </source>
</evidence>
<dbReference type="RefSeq" id="WP_285662097.1">
    <property type="nucleotide sequence ID" value="NZ_BSTX01000001.1"/>
</dbReference>
<keyword evidence="4" id="KW-0804">Transcription</keyword>
<evidence type="ECO:0000313" key="9">
    <source>
        <dbReference type="Proteomes" id="UP001165079"/>
    </source>
</evidence>
<dbReference type="InterPro" id="IPR013324">
    <property type="entry name" value="RNA_pol_sigma_r3/r4-like"/>
</dbReference>
<dbReference type="EMBL" id="BSTX01000001">
    <property type="protein sequence ID" value="GLZ76953.1"/>
    <property type="molecule type" value="Genomic_DNA"/>
</dbReference>
<evidence type="ECO:0000259" key="7">
    <source>
        <dbReference type="Pfam" id="PF20239"/>
    </source>
</evidence>
<comment type="caution">
    <text evidence="8">The sequence shown here is derived from an EMBL/GenBank/DDBJ whole genome shotgun (WGS) entry which is preliminary data.</text>
</comment>
<dbReference type="InterPro" id="IPR036388">
    <property type="entry name" value="WH-like_DNA-bd_sf"/>
</dbReference>
<dbReference type="GO" id="GO:0006352">
    <property type="term" value="P:DNA-templated transcription initiation"/>
    <property type="evidence" value="ECO:0007669"/>
    <property type="project" value="InterPro"/>
</dbReference>
<proteinExistence type="inferred from homology"/>
<keyword evidence="3" id="KW-0731">Sigma factor</keyword>
<evidence type="ECO:0000259" key="6">
    <source>
        <dbReference type="Pfam" id="PF08281"/>
    </source>
</evidence>
<gene>
    <name evidence="8" type="primary">rpoE</name>
    <name evidence="8" type="ORF">Afil01_17600</name>
</gene>
<evidence type="ECO:0000313" key="8">
    <source>
        <dbReference type="EMBL" id="GLZ76953.1"/>
    </source>
</evidence>
<dbReference type="PANTHER" id="PTHR47756:SF2">
    <property type="entry name" value="BLL6612 PROTEIN"/>
    <property type="match status" value="1"/>
</dbReference>
<comment type="similarity">
    <text evidence="1">Belongs to the sigma-70 factor family. ECF subfamily.</text>
</comment>
<reference evidence="8" key="1">
    <citation type="submission" date="2023-03" db="EMBL/GenBank/DDBJ databases">
        <title>Actinorhabdospora filicis NBRC 111898.</title>
        <authorList>
            <person name="Ichikawa N."/>
            <person name="Sato H."/>
            <person name="Tonouchi N."/>
        </authorList>
    </citation>
    <scope>NUCLEOTIDE SEQUENCE</scope>
    <source>
        <strain evidence="8">NBRC 111898</strain>
    </source>
</reference>
<evidence type="ECO:0000256" key="4">
    <source>
        <dbReference type="ARBA" id="ARBA00023163"/>
    </source>
</evidence>
<organism evidence="8 9">
    <name type="scientific">Actinorhabdospora filicis</name>
    <dbReference type="NCBI Taxonomy" id="1785913"/>
    <lineage>
        <taxon>Bacteria</taxon>
        <taxon>Bacillati</taxon>
        <taxon>Actinomycetota</taxon>
        <taxon>Actinomycetes</taxon>
        <taxon>Micromonosporales</taxon>
        <taxon>Micromonosporaceae</taxon>
        <taxon>Actinorhabdospora</taxon>
    </lineage>
</organism>
<dbReference type="InterPro" id="IPR013325">
    <property type="entry name" value="RNA_pol_sigma_r2"/>
</dbReference>
<dbReference type="Pfam" id="PF08281">
    <property type="entry name" value="Sigma70_r4_2"/>
    <property type="match status" value="1"/>
</dbReference>
<dbReference type="Pfam" id="PF20239">
    <property type="entry name" value="DUF6596"/>
    <property type="match status" value="1"/>
</dbReference>
<dbReference type="Gene3D" id="1.10.10.10">
    <property type="entry name" value="Winged helix-like DNA-binding domain superfamily/Winged helix DNA-binding domain"/>
    <property type="match status" value="1"/>
</dbReference>
<keyword evidence="2" id="KW-0805">Transcription regulation</keyword>
<dbReference type="SUPFAM" id="SSF88946">
    <property type="entry name" value="Sigma2 domain of RNA polymerase sigma factors"/>
    <property type="match status" value="1"/>
</dbReference>
<feature type="domain" description="RNA polymerase sigma factor 70 region 4 type 2" evidence="6">
    <location>
        <begin position="104"/>
        <end position="154"/>
    </location>
</feature>
<dbReference type="AlphaFoldDB" id="A0A9W6SIL7"/>
<dbReference type="Pfam" id="PF04542">
    <property type="entry name" value="Sigma70_r2"/>
    <property type="match status" value="1"/>
</dbReference>
<feature type="domain" description="RNA polymerase sigma-70 region 2" evidence="5">
    <location>
        <begin position="16"/>
        <end position="75"/>
    </location>
</feature>
<evidence type="ECO:0000256" key="3">
    <source>
        <dbReference type="ARBA" id="ARBA00023082"/>
    </source>
</evidence>
<dbReference type="InterPro" id="IPR007627">
    <property type="entry name" value="RNA_pol_sigma70_r2"/>
</dbReference>
<dbReference type="InterPro" id="IPR046531">
    <property type="entry name" value="DUF6596"/>
</dbReference>
<dbReference type="SUPFAM" id="SSF88659">
    <property type="entry name" value="Sigma3 and sigma4 domains of RNA polymerase sigma factors"/>
    <property type="match status" value="1"/>
</dbReference>